<evidence type="ECO:0000256" key="4">
    <source>
        <dbReference type="ARBA" id="ARBA00022729"/>
    </source>
</evidence>
<keyword evidence="7" id="KW-0325">Glycoprotein</keyword>
<keyword evidence="4 9" id="KW-0732">Signal</keyword>
<evidence type="ECO:0000313" key="10">
    <source>
        <dbReference type="EMBL" id="KAF6092557.1"/>
    </source>
</evidence>
<feature type="signal peptide" evidence="9">
    <location>
        <begin position="1"/>
        <end position="18"/>
    </location>
</feature>
<dbReference type="AlphaFoldDB" id="A0A6J2M993"/>
<organism evidence="11 13">
    <name type="scientific">Phyllostomus discolor</name>
    <name type="common">pale spear-nosed bat</name>
    <dbReference type="NCBI Taxonomy" id="89673"/>
    <lineage>
        <taxon>Eukaryota</taxon>
        <taxon>Metazoa</taxon>
        <taxon>Chordata</taxon>
        <taxon>Craniata</taxon>
        <taxon>Vertebrata</taxon>
        <taxon>Euteleostomi</taxon>
        <taxon>Mammalia</taxon>
        <taxon>Eutheria</taxon>
        <taxon>Laurasiatheria</taxon>
        <taxon>Chiroptera</taxon>
        <taxon>Yangochiroptera</taxon>
        <taxon>Phyllostomidae</taxon>
        <taxon>Phyllostominae</taxon>
        <taxon>Phyllostomus</taxon>
    </lineage>
</organism>
<evidence type="ECO:0000313" key="11">
    <source>
        <dbReference type="Proteomes" id="UP000504628"/>
    </source>
</evidence>
<evidence type="ECO:0000256" key="1">
    <source>
        <dbReference type="ARBA" id="ARBA00004479"/>
    </source>
</evidence>
<evidence type="ECO:0000256" key="3">
    <source>
        <dbReference type="ARBA" id="ARBA00022692"/>
    </source>
</evidence>
<dbReference type="Pfam" id="PF06679">
    <property type="entry name" value="DUF1180"/>
    <property type="match status" value="1"/>
</dbReference>
<evidence type="ECO:0000313" key="13">
    <source>
        <dbReference type="RefSeq" id="XP_028376567.1"/>
    </source>
</evidence>
<dbReference type="PANTHER" id="PTHR28607:SF2">
    <property type="entry name" value="PROTEIN FAM174C"/>
    <property type="match status" value="1"/>
</dbReference>
<evidence type="ECO:0000256" key="7">
    <source>
        <dbReference type="ARBA" id="ARBA00023180"/>
    </source>
</evidence>
<feature type="chain" id="PRO_5044641610" evidence="9">
    <location>
        <begin position="19"/>
        <end position="132"/>
    </location>
</feature>
<dbReference type="OrthoDB" id="5917722at2759"/>
<dbReference type="PANTHER" id="PTHR28607">
    <property type="entry name" value="EXPRESSED PROTEIN"/>
    <property type="match status" value="1"/>
</dbReference>
<protein>
    <submittedName>
        <fullName evidence="13">Protein FAM174C isoform X1</fullName>
    </submittedName>
</protein>
<evidence type="ECO:0000256" key="2">
    <source>
        <dbReference type="ARBA" id="ARBA00006986"/>
    </source>
</evidence>
<proteinExistence type="inferred from homology"/>
<evidence type="ECO:0000256" key="8">
    <source>
        <dbReference type="SAM" id="Phobius"/>
    </source>
</evidence>
<keyword evidence="6 8" id="KW-0472">Membrane</keyword>
<dbReference type="Proteomes" id="UP000664940">
    <property type="component" value="Unassembled WGS sequence"/>
</dbReference>
<dbReference type="GO" id="GO:0016020">
    <property type="term" value="C:membrane"/>
    <property type="evidence" value="ECO:0007669"/>
    <property type="project" value="UniProtKB-SubCell"/>
</dbReference>
<dbReference type="KEGG" id="pdic:114503268"/>
<comment type="similarity">
    <text evidence="2">Belongs to the FAM174 family.</text>
</comment>
<keyword evidence="11" id="KW-1185">Reference proteome</keyword>
<evidence type="ECO:0000256" key="9">
    <source>
        <dbReference type="SAM" id="SignalP"/>
    </source>
</evidence>
<gene>
    <name evidence="13" type="primary">FAM174C</name>
    <name evidence="10" type="ORF">HJG60_001721</name>
</gene>
<dbReference type="GO" id="GO:0005576">
    <property type="term" value="C:extracellular region"/>
    <property type="evidence" value="ECO:0007669"/>
    <property type="project" value="TreeGrafter"/>
</dbReference>
<dbReference type="EMBL" id="JABVXQ010000008">
    <property type="protein sequence ID" value="KAF6092557.1"/>
    <property type="molecule type" value="Genomic_DNA"/>
</dbReference>
<sequence>MGPCVLPLLLLLPTLLLSALFCGVQEVASLSSGSSQSTVSPSQTIANGSQPAVQYNTTHLQPRGSLGSQLLRSFYVLIGLTSLVVFYFLIRAFRLKKPQRRSYGLLANEDPTEMASLDSNEETIFETTNLRW</sequence>
<dbReference type="InterPro" id="IPR009565">
    <property type="entry name" value="FAM174-like"/>
</dbReference>
<reference evidence="13" key="2">
    <citation type="submission" date="2025-04" db="UniProtKB">
        <authorList>
            <consortium name="RefSeq"/>
        </authorList>
    </citation>
    <scope>IDENTIFICATION</scope>
    <source>
        <tissue evidence="13">Muscle</tissue>
    </source>
</reference>
<evidence type="ECO:0000256" key="5">
    <source>
        <dbReference type="ARBA" id="ARBA00022989"/>
    </source>
</evidence>
<keyword evidence="3 8" id="KW-0812">Transmembrane</keyword>
<reference evidence="10 12" key="1">
    <citation type="journal article" date="2020" name="Nature">
        <title>Six reference-quality genomes reveal evolution of bat adaptations.</title>
        <authorList>
            <person name="Jebb D."/>
            <person name="Huang Z."/>
            <person name="Pippel M."/>
            <person name="Hughes G.M."/>
            <person name="Lavrichenko K."/>
            <person name="Devanna P."/>
            <person name="Winkler S."/>
            <person name="Jermiin L.S."/>
            <person name="Skirmuntt E.C."/>
            <person name="Katzourakis A."/>
            <person name="Burkitt-Gray L."/>
            <person name="Ray D.A."/>
            <person name="Sullivan K.A.M."/>
            <person name="Roscito J.G."/>
            <person name="Kirilenko B.M."/>
            <person name="Davalos L.M."/>
            <person name="Corthals A.P."/>
            <person name="Power M.L."/>
            <person name="Jones G."/>
            <person name="Ransome R.D."/>
            <person name="Dechmann D.K.N."/>
            <person name="Locatelli A.G."/>
            <person name="Puechmaille S.J."/>
            <person name="Fedrigo O."/>
            <person name="Jarvis E.D."/>
            <person name="Hiller M."/>
            <person name="Vernes S.C."/>
            <person name="Myers E.W."/>
            <person name="Teeling E.C."/>
        </authorList>
    </citation>
    <scope>NUCLEOTIDE SEQUENCE [LARGE SCALE GENOMIC DNA]</scope>
    <source>
        <strain evidence="10">Bat1K_MPI-CBG_1</strain>
    </source>
</reference>
<evidence type="ECO:0000256" key="6">
    <source>
        <dbReference type="ARBA" id="ARBA00023136"/>
    </source>
</evidence>
<feature type="transmembrane region" description="Helical" evidence="8">
    <location>
        <begin position="74"/>
        <end position="93"/>
    </location>
</feature>
<comment type="subcellular location">
    <subcellularLocation>
        <location evidence="1">Membrane</location>
        <topology evidence="1">Single-pass type I membrane protein</topology>
    </subcellularLocation>
</comment>
<dbReference type="CTD" id="55009"/>
<evidence type="ECO:0000313" key="12">
    <source>
        <dbReference type="Proteomes" id="UP000664940"/>
    </source>
</evidence>
<name>A0A6J2M993_9CHIR</name>
<keyword evidence="5 8" id="KW-1133">Transmembrane helix</keyword>
<dbReference type="Proteomes" id="UP000504628">
    <property type="component" value="Chromosome 8"/>
</dbReference>
<accession>A0A6J2M993</accession>
<dbReference type="RefSeq" id="XP_028376567.1">
    <property type="nucleotide sequence ID" value="XM_028520766.2"/>
</dbReference>
<dbReference type="GeneID" id="114503268"/>